<evidence type="ECO:0000313" key="1">
    <source>
        <dbReference type="EMBL" id="SVA89526.1"/>
    </source>
</evidence>
<dbReference type="AlphaFoldDB" id="A0A381ZJS5"/>
<name>A0A381ZJS5_9ZZZZ</name>
<proteinExistence type="predicted"/>
<protein>
    <submittedName>
        <fullName evidence="1">Uncharacterized protein</fullName>
    </submittedName>
</protein>
<sequence>MAGFSQEKLRRSRSLSLRLQSLCNG</sequence>
<dbReference type="EMBL" id="UINC01021613">
    <property type="protein sequence ID" value="SVA89526.1"/>
    <property type="molecule type" value="Genomic_DNA"/>
</dbReference>
<accession>A0A381ZJS5</accession>
<reference evidence="1" key="1">
    <citation type="submission" date="2018-05" db="EMBL/GenBank/DDBJ databases">
        <authorList>
            <person name="Lanie J.A."/>
            <person name="Ng W.-L."/>
            <person name="Kazmierczak K.M."/>
            <person name="Andrzejewski T.M."/>
            <person name="Davidsen T.M."/>
            <person name="Wayne K.J."/>
            <person name="Tettelin H."/>
            <person name="Glass J.I."/>
            <person name="Rusch D."/>
            <person name="Podicherti R."/>
            <person name="Tsui H.-C.T."/>
            <person name="Winkler M.E."/>
        </authorList>
    </citation>
    <scope>NUCLEOTIDE SEQUENCE</scope>
</reference>
<organism evidence="1">
    <name type="scientific">marine metagenome</name>
    <dbReference type="NCBI Taxonomy" id="408172"/>
    <lineage>
        <taxon>unclassified sequences</taxon>
        <taxon>metagenomes</taxon>
        <taxon>ecological metagenomes</taxon>
    </lineage>
</organism>
<feature type="non-terminal residue" evidence="1">
    <location>
        <position position="25"/>
    </location>
</feature>
<gene>
    <name evidence="1" type="ORF">METZ01_LOCUS142380</name>
</gene>